<evidence type="ECO:0000313" key="9">
    <source>
        <dbReference type="Proteomes" id="UP000396862"/>
    </source>
</evidence>
<evidence type="ECO:0000313" key="6">
    <source>
        <dbReference type="EMBL" id="GET23549.1"/>
    </source>
</evidence>
<evidence type="ECO:0000256" key="1">
    <source>
        <dbReference type="ARBA" id="ARBA00004442"/>
    </source>
</evidence>
<accession>A0A2P8CG94</accession>
<dbReference type="SUPFAM" id="SSF103088">
    <property type="entry name" value="OmpA-like"/>
    <property type="match status" value="1"/>
</dbReference>
<evidence type="ECO:0000313" key="8">
    <source>
        <dbReference type="Proteomes" id="UP000240621"/>
    </source>
</evidence>
<dbReference type="Pfam" id="PF00691">
    <property type="entry name" value="OmpA"/>
    <property type="match status" value="1"/>
</dbReference>
<dbReference type="PROSITE" id="PS51123">
    <property type="entry name" value="OMPA_2"/>
    <property type="match status" value="1"/>
</dbReference>
<dbReference type="OrthoDB" id="9782229at2"/>
<name>A0A2P8CG94_9BACT</name>
<dbReference type="InterPro" id="IPR006665">
    <property type="entry name" value="OmpA-like"/>
</dbReference>
<dbReference type="InterPro" id="IPR050330">
    <property type="entry name" value="Bact_OuterMem_StrucFunc"/>
</dbReference>
<dbReference type="PRINTS" id="PR01023">
    <property type="entry name" value="NAFLGMOTY"/>
</dbReference>
<dbReference type="PROSITE" id="PS01068">
    <property type="entry name" value="OMPA_1"/>
    <property type="match status" value="1"/>
</dbReference>
<dbReference type="Proteomes" id="UP000240621">
    <property type="component" value="Unassembled WGS sequence"/>
</dbReference>
<dbReference type="InterPro" id="IPR006690">
    <property type="entry name" value="OMPA-like_CS"/>
</dbReference>
<proteinExistence type="predicted"/>
<organism evidence="7 8">
    <name type="scientific">Prolixibacter denitrificans</name>
    <dbReference type="NCBI Taxonomy" id="1541063"/>
    <lineage>
        <taxon>Bacteria</taxon>
        <taxon>Pseudomonadati</taxon>
        <taxon>Bacteroidota</taxon>
        <taxon>Bacteroidia</taxon>
        <taxon>Marinilabiliales</taxon>
        <taxon>Prolixibacteraceae</taxon>
        <taxon>Prolixibacter</taxon>
    </lineage>
</organism>
<protein>
    <submittedName>
        <fullName evidence="6 7">Membrane protein</fullName>
    </submittedName>
</protein>
<evidence type="ECO:0000256" key="3">
    <source>
        <dbReference type="ARBA" id="ARBA00023237"/>
    </source>
</evidence>
<dbReference type="Gene3D" id="3.30.1330.60">
    <property type="entry name" value="OmpA-like domain"/>
    <property type="match status" value="1"/>
</dbReference>
<dbReference type="InterPro" id="IPR036737">
    <property type="entry name" value="OmpA-like_sf"/>
</dbReference>
<reference evidence="6 9" key="2">
    <citation type="submission" date="2019-10" db="EMBL/GenBank/DDBJ databases">
        <title>Prolixibacter strains distinguished by the presence of nitrate reductase genes were adept at nitrate-dependent anaerobic corrosion of metallic iron and carbon steel.</title>
        <authorList>
            <person name="Iino T."/>
            <person name="Shono N."/>
            <person name="Ito K."/>
            <person name="Nakamura R."/>
            <person name="Sueoka K."/>
            <person name="Harayama S."/>
            <person name="Ohkuma M."/>
        </authorList>
    </citation>
    <scope>NUCLEOTIDE SEQUENCE [LARGE SCALE GENOMIC DNA]</scope>
    <source>
        <strain evidence="6 9">MIC1-1</strain>
    </source>
</reference>
<dbReference type="GO" id="GO:0009279">
    <property type="term" value="C:cell outer membrane"/>
    <property type="evidence" value="ECO:0007669"/>
    <property type="project" value="UniProtKB-SubCell"/>
</dbReference>
<dbReference type="InterPro" id="IPR039567">
    <property type="entry name" value="Gly-zipper"/>
</dbReference>
<comment type="subcellular location">
    <subcellularLocation>
        <location evidence="1">Cell outer membrane</location>
    </subcellularLocation>
</comment>
<dbReference type="EMBL" id="PYGC01000003">
    <property type="protein sequence ID" value="PSK84007.1"/>
    <property type="molecule type" value="Genomic_DNA"/>
</dbReference>
<feature type="domain" description="OmpA-like" evidence="5">
    <location>
        <begin position="100"/>
        <end position="218"/>
    </location>
</feature>
<dbReference type="PRINTS" id="PR01021">
    <property type="entry name" value="OMPADOMAIN"/>
</dbReference>
<dbReference type="PANTHER" id="PTHR30329:SF21">
    <property type="entry name" value="LIPOPROTEIN YIAD-RELATED"/>
    <property type="match status" value="1"/>
</dbReference>
<dbReference type="RefSeq" id="WP_106541821.1">
    <property type="nucleotide sequence ID" value="NZ_BLAU01000001.1"/>
</dbReference>
<keyword evidence="9" id="KW-1185">Reference proteome</keyword>
<dbReference type="CDD" id="cd07185">
    <property type="entry name" value="OmpA_C-like"/>
    <property type="match status" value="1"/>
</dbReference>
<dbReference type="AlphaFoldDB" id="A0A2P8CG94"/>
<keyword evidence="3" id="KW-0998">Cell outer membrane</keyword>
<evidence type="ECO:0000313" key="7">
    <source>
        <dbReference type="EMBL" id="PSK84007.1"/>
    </source>
</evidence>
<dbReference type="EMBL" id="BLAU01000001">
    <property type="protein sequence ID" value="GET23549.1"/>
    <property type="molecule type" value="Genomic_DNA"/>
</dbReference>
<keyword evidence="2 4" id="KW-0472">Membrane</keyword>
<evidence type="ECO:0000256" key="4">
    <source>
        <dbReference type="PROSITE-ProRule" id="PRU00473"/>
    </source>
</evidence>
<dbReference type="InterPro" id="IPR006664">
    <property type="entry name" value="OMP_bac"/>
</dbReference>
<evidence type="ECO:0000259" key="5">
    <source>
        <dbReference type="PROSITE" id="PS51123"/>
    </source>
</evidence>
<reference evidence="7 8" key="1">
    <citation type="submission" date="2018-03" db="EMBL/GenBank/DDBJ databases">
        <title>Genomic Encyclopedia of Archaeal and Bacterial Type Strains, Phase II (KMG-II): from individual species to whole genera.</title>
        <authorList>
            <person name="Goeker M."/>
        </authorList>
    </citation>
    <scope>NUCLEOTIDE SEQUENCE [LARGE SCALE GENOMIC DNA]</scope>
    <source>
        <strain evidence="7 8">DSM 27267</strain>
    </source>
</reference>
<dbReference type="Pfam" id="PF13488">
    <property type="entry name" value="Gly-zipper_Omp"/>
    <property type="match status" value="1"/>
</dbReference>
<evidence type="ECO:0000256" key="2">
    <source>
        <dbReference type="ARBA" id="ARBA00023136"/>
    </source>
</evidence>
<sequence>MNNQKLFIPKGKKYAIFILLLTFLFTGCKTLNNAEKGAMIGTGTGAAVGAGIGKLAGNTAIGAIIGAGVGGATGAVIGNYMDKQAAEMQKDLEGAKVERVGEGIKITFDSGILFALNSSALNQQSKDQLAKLSQILNKYGDTNILVEGHTDNTGTAEYNLKLSERRAESVATYLEGHNVAYSRITTKGYGEEQPIVANDTPAHRALNRRVEIAIFANKKLKRAAEKGTIPINN</sequence>
<dbReference type="PANTHER" id="PTHR30329">
    <property type="entry name" value="STATOR ELEMENT OF FLAGELLAR MOTOR COMPLEX"/>
    <property type="match status" value="1"/>
</dbReference>
<gene>
    <name evidence="7" type="ORF">CLV93_103433</name>
    <name evidence="6" type="ORF">JCM18694_37950</name>
</gene>
<dbReference type="PROSITE" id="PS51257">
    <property type="entry name" value="PROKAR_LIPOPROTEIN"/>
    <property type="match status" value="1"/>
</dbReference>
<comment type="caution">
    <text evidence="7">The sequence shown here is derived from an EMBL/GenBank/DDBJ whole genome shotgun (WGS) entry which is preliminary data.</text>
</comment>
<dbReference type="Proteomes" id="UP000396862">
    <property type="component" value="Unassembled WGS sequence"/>
</dbReference>